<evidence type="ECO:0000313" key="2">
    <source>
        <dbReference type="EMBL" id="VDG28450.1"/>
    </source>
</evidence>
<dbReference type="EMBL" id="UYIG01000112">
    <property type="protein sequence ID" value="VDG28450.1"/>
    <property type="molecule type" value="Genomic_DNA"/>
</dbReference>
<keyword evidence="1" id="KW-0812">Transmembrane</keyword>
<accession>A0A660DZF4</accession>
<reference evidence="2 3" key="1">
    <citation type="submission" date="2018-11" db="EMBL/GenBank/DDBJ databases">
        <authorList>
            <person name="Wuyts S."/>
        </authorList>
    </citation>
    <scope>NUCLEOTIDE SEQUENCE [LARGE SCALE GENOMIC DNA]</scope>
    <source>
        <strain evidence="2">Lactobacillus mudanjiangensis AMBF249</strain>
    </source>
</reference>
<organism evidence="2 3">
    <name type="scientific">Lactiplantibacillus mudanjiangensis</name>
    <dbReference type="NCBI Taxonomy" id="1296538"/>
    <lineage>
        <taxon>Bacteria</taxon>
        <taxon>Bacillati</taxon>
        <taxon>Bacillota</taxon>
        <taxon>Bacilli</taxon>
        <taxon>Lactobacillales</taxon>
        <taxon>Lactobacillaceae</taxon>
        <taxon>Lactiplantibacillus</taxon>
    </lineage>
</organism>
<evidence type="ECO:0000256" key="1">
    <source>
        <dbReference type="SAM" id="Phobius"/>
    </source>
</evidence>
<proteinExistence type="predicted"/>
<sequence>MIFIFVLLLVVLPLTTSIILINVYKRILLINAVSDTGAQVQTKFNLRSKAKIERNRLITMFKNTYSIRIRLTIFLHFFESIIIYAVLINLFINISSAIIIMLGYYLLIALDQLFFQRIFYDYWEKANNPTITSLSPKAFHLTQRIRNQIGLLYFCLMLDFLGILYFLHVQDLVFTN</sequence>
<protein>
    <submittedName>
        <fullName evidence="2">Uncharacterized protein</fullName>
    </submittedName>
</protein>
<keyword evidence="3" id="KW-1185">Reference proteome</keyword>
<feature type="transmembrane region" description="Helical" evidence="1">
    <location>
        <begin position="94"/>
        <end position="115"/>
    </location>
</feature>
<feature type="transmembrane region" description="Helical" evidence="1">
    <location>
        <begin position="149"/>
        <end position="167"/>
    </location>
</feature>
<keyword evidence="1" id="KW-1133">Transmembrane helix</keyword>
<gene>
    <name evidence="2" type="ORF">MUDAN_MDHGFNIF_00636</name>
</gene>
<keyword evidence="1" id="KW-0472">Membrane</keyword>
<dbReference type="AlphaFoldDB" id="A0A660DZF4"/>
<dbReference type="Proteomes" id="UP000289996">
    <property type="component" value="Unassembled WGS sequence"/>
</dbReference>
<name>A0A660DZF4_9LACO</name>
<evidence type="ECO:0000313" key="3">
    <source>
        <dbReference type="Proteomes" id="UP000289996"/>
    </source>
</evidence>